<dbReference type="InterPro" id="IPR031157">
    <property type="entry name" value="G_TR_CS"/>
</dbReference>
<dbReference type="PRINTS" id="PR01037">
    <property type="entry name" value="TCRTETOQM"/>
</dbReference>
<dbReference type="InterPro" id="IPR035650">
    <property type="entry name" value="Tet_C"/>
</dbReference>
<dbReference type="CDD" id="cd03711">
    <property type="entry name" value="Tet_C"/>
    <property type="match status" value="1"/>
</dbReference>
<dbReference type="InterPro" id="IPR005225">
    <property type="entry name" value="Small_GTP-bd"/>
</dbReference>
<dbReference type="PROSITE" id="PS51722">
    <property type="entry name" value="G_TR_2"/>
    <property type="match status" value="1"/>
</dbReference>
<dbReference type="Proteomes" id="UP000198597">
    <property type="component" value="Unassembled WGS sequence"/>
</dbReference>
<evidence type="ECO:0000256" key="2">
    <source>
        <dbReference type="ARBA" id="ARBA00022741"/>
    </source>
</evidence>
<proteinExistence type="predicted"/>
<dbReference type="STRING" id="94869.SAMN04488529_101274"/>
<dbReference type="InterPro" id="IPR005517">
    <property type="entry name" value="Transl_elong_EFG/EF2_IV"/>
</dbReference>
<dbReference type="InterPro" id="IPR014721">
    <property type="entry name" value="Ribsml_uS5_D2-typ_fold_subgr"/>
</dbReference>
<dbReference type="Pfam" id="PF14492">
    <property type="entry name" value="EFG_III"/>
    <property type="match status" value="1"/>
</dbReference>
<dbReference type="InterPro" id="IPR027417">
    <property type="entry name" value="P-loop_NTPase"/>
</dbReference>
<dbReference type="InterPro" id="IPR041095">
    <property type="entry name" value="EFG_II"/>
</dbReference>
<evidence type="ECO:0000313" key="7">
    <source>
        <dbReference type="EMBL" id="SDO73921.1"/>
    </source>
</evidence>
<dbReference type="InterPro" id="IPR000640">
    <property type="entry name" value="EFG_V-like"/>
</dbReference>
<dbReference type="SUPFAM" id="SSF50447">
    <property type="entry name" value="Translation proteins"/>
    <property type="match status" value="1"/>
</dbReference>
<dbReference type="Gene3D" id="3.30.70.240">
    <property type="match status" value="1"/>
</dbReference>
<organism evidence="7 8">
    <name type="scientific">Clostridium gasigenes</name>
    <dbReference type="NCBI Taxonomy" id="94869"/>
    <lineage>
        <taxon>Bacteria</taxon>
        <taxon>Bacillati</taxon>
        <taxon>Bacillota</taxon>
        <taxon>Clostridia</taxon>
        <taxon>Eubacteriales</taxon>
        <taxon>Clostridiaceae</taxon>
        <taxon>Clostridium</taxon>
    </lineage>
</organism>
<sequence length="657" mass="73369">MFKDNIRNIGIVAHVDAGKTTVTEQLLYKSGSSRTLGSVDKGTTHTDSMDIEKQRGISVKSSEIDFKYKDTHIYLIDTPGHIDFIGEVERSLGILDGSVVVISSVESVQPQTEIYFNTLKEMNTPTIFFINKLDRIGSDPKNVLNDIKKLLTSRFIPLQIIETLDNGFNRKDLFSTISSINDVNYSSIIEDIVVLLGEENESILDEFYDETLTLYKVKSEIIIQAKAAKIYPVLFGIAIDGVGIEELLDGLIDYIPAPKNLDNEEFSALVYKISHHKTFGKISHIKIFSGKLKARDSVLNIRTDIKEKVTLMRKIINHKDCDIKEGSSGELIMISGLNSNIGDILGIKDFIPKLPSIANPVLTLKVYTNIASDYIPLVEALTILQSEDPLLNMEWIKDKSEINIQITGAIQIEIIQTILKERFNLEASFSEASVIYKETPSIKGYCEEYYTMPKPCWAVVTFLIEPLPLGSGIIFESEVRTEYIKQRYRREIESNLDRLLKQGLYGWNVTDLKITLVDGEDHVMHSRSGDFTTATAIALMRGFSQLGMTLLEPLIDFKISVPEMFSSKVLNDIVTMRGAFDSPTIINGIFTVVGSVPVSTSLNYPINLGILSSGRGVMSTKFSGYSPCPIELGSSKDFVGVNPINRSKYILYARKAL</sequence>
<dbReference type="OrthoDB" id="9801472at2"/>
<dbReference type="InterPro" id="IPR020568">
    <property type="entry name" value="Ribosomal_Su5_D2-typ_SF"/>
</dbReference>
<dbReference type="Pfam" id="PF22042">
    <property type="entry name" value="EF-G_D2"/>
    <property type="match status" value="1"/>
</dbReference>
<feature type="domain" description="Tr-type G" evidence="6">
    <location>
        <begin position="4"/>
        <end position="259"/>
    </location>
</feature>
<dbReference type="Pfam" id="PF03764">
    <property type="entry name" value="EFG_IV"/>
    <property type="match status" value="1"/>
</dbReference>
<dbReference type="PANTHER" id="PTHR43261">
    <property type="entry name" value="TRANSLATION ELONGATION FACTOR G-RELATED"/>
    <property type="match status" value="1"/>
</dbReference>
<dbReference type="Pfam" id="PF00009">
    <property type="entry name" value="GTP_EFTU"/>
    <property type="match status" value="1"/>
</dbReference>
<dbReference type="InterPro" id="IPR009000">
    <property type="entry name" value="Transl_B-barrel_sf"/>
</dbReference>
<dbReference type="GO" id="GO:0032790">
    <property type="term" value="P:ribosome disassembly"/>
    <property type="evidence" value="ECO:0007669"/>
    <property type="project" value="TreeGrafter"/>
</dbReference>
<evidence type="ECO:0000259" key="6">
    <source>
        <dbReference type="PROSITE" id="PS51722"/>
    </source>
</evidence>
<dbReference type="SUPFAM" id="SSF52540">
    <property type="entry name" value="P-loop containing nucleoside triphosphate hydrolases"/>
    <property type="match status" value="1"/>
</dbReference>
<dbReference type="Gene3D" id="3.30.230.10">
    <property type="match status" value="1"/>
</dbReference>
<dbReference type="SUPFAM" id="SSF54211">
    <property type="entry name" value="Ribosomal protein S5 domain 2-like"/>
    <property type="match status" value="1"/>
</dbReference>
<dbReference type="Gene3D" id="2.40.30.10">
    <property type="entry name" value="Translation factors"/>
    <property type="match status" value="1"/>
</dbReference>
<dbReference type="RefSeq" id="WP_089965059.1">
    <property type="nucleotide sequence ID" value="NZ_FNJM01000001.1"/>
</dbReference>
<dbReference type="Gene3D" id="3.30.70.870">
    <property type="entry name" value="Elongation Factor G (Translational Gtpase), domain 3"/>
    <property type="match status" value="1"/>
</dbReference>
<dbReference type="SMART" id="SM00838">
    <property type="entry name" value="EFG_C"/>
    <property type="match status" value="1"/>
</dbReference>
<dbReference type="InterPro" id="IPR000795">
    <property type="entry name" value="T_Tr_GTP-bd_dom"/>
</dbReference>
<dbReference type="InterPro" id="IPR053905">
    <property type="entry name" value="EF-G-like_DII"/>
</dbReference>
<dbReference type="SUPFAM" id="SSF54980">
    <property type="entry name" value="EF-G C-terminal domain-like"/>
    <property type="match status" value="2"/>
</dbReference>
<dbReference type="SMART" id="SM00889">
    <property type="entry name" value="EFG_IV"/>
    <property type="match status" value="1"/>
</dbReference>
<reference evidence="7 8" key="1">
    <citation type="submission" date="2016-10" db="EMBL/GenBank/DDBJ databases">
        <authorList>
            <person name="de Groot N.N."/>
        </authorList>
    </citation>
    <scope>NUCLEOTIDE SEQUENCE [LARGE SCALE GENOMIC DNA]</scope>
    <source>
        <strain evidence="7 8">DSM 12272</strain>
    </source>
</reference>
<evidence type="ECO:0000313" key="8">
    <source>
        <dbReference type="Proteomes" id="UP000198597"/>
    </source>
</evidence>
<dbReference type="GO" id="GO:0046677">
    <property type="term" value="P:response to antibiotic"/>
    <property type="evidence" value="ECO:0007669"/>
    <property type="project" value="UniProtKB-KW"/>
</dbReference>
<name>A0A1H0M0V7_9CLOT</name>
<evidence type="ECO:0000256" key="5">
    <source>
        <dbReference type="ARBA" id="ARBA00023251"/>
    </source>
</evidence>
<dbReference type="PROSITE" id="PS00301">
    <property type="entry name" value="G_TR_1"/>
    <property type="match status" value="1"/>
</dbReference>
<dbReference type="InterPro" id="IPR035647">
    <property type="entry name" value="EFG_III/V"/>
</dbReference>
<dbReference type="NCBIfam" id="TIGR00231">
    <property type="entry name" value="small_GTP"/>
    <property type="match status" value="1"/>
</dbReference>
<dbReference type="PRINTS" id="PR00315">
    <property type="entry name" value="ELONGATNFCT"/>
</dbReference>
<dbReference type="GO" id="GO:0005525">
    <property type="term" value="F:GTP binding"/>
    <property type="evidence" value="ECO:0007669"/>
    <property type="project" value="UniProtKB-KW"/>
</dbReference>
<evidence type="ECO:0000256" key="4">
    <source>
        <dbReference type="ARBA" id="ARBA00023134"/>
    </source>
</evidence>
<comment type="function">
    <text evidence="1">Abolishes the inhibitory effect of tetracyclin on protein synthesis by a non-covalent modification of the ribosomes.</text>
</comment>
<dbReference type="EMBL" id="FNJM01000001">
    <property type="protein sequence ID" value="SDO73921.1"/>
    <property type="molecule type" value="Genomic_DNA"/>
</dbReference>
<gene>
    <name evidence="7" type="ORF">SAMN04488529_101274</name>
</gene>
<evidence type="ECO:0000256" key="1">
    <source>
        <dbReference type="ARBA" id="ARBA00003987"/>
    </source>
</evidence>
<accession>A0A1H0M0V7</accession>
<dbReference type="Pfam" id="PF00679">
    <property type="entry name" value="EFG_C"/>
    <property type="match status" value="1"/>
</dbReference>
<keyword evidence="8" id="KW-1185">Reference proteome</keyword>
<keyword evidence="4" id="KW-0342">GTP-binding</keyword>
<dbReference type="GO" id="GO:0003924">
    <property type="term" value="F:GTPase activity"/>
    <property type="evidence" value="ECO:0007669"/>
    <property type="project" value="InterPro"/>
</dbReference>
<dbReference type="AlphaFoldDB" id="A0A1H0M0V7"/>
<evidence type="ECO:0000256" key="3">
    <source>
        <dbReference type="ARBA" id="ARBA00022917"/>
    </source>
</evidence>
<keyword evidence="5" id="KW-0046">Antibiotic resistance</keyword>
<dbReference type="GO" id="GO:0006412">
    <property type="term" value="P:translation"/>
    <property type="evidence" value="ECO:0007669"/>
    <property type="project" value="UniProtKB-KW"/>
</dbReference>
<dbReference type="Gene3D" id="3.40.50.300">
    <property type="entry name" value="P-loop containing nucleotide triphosphate hydrolases"/>
    <property type="match status" value="1"/>
</dbReference>
<keyword evidence="3" id="KW-0648">Protein biosynthesis</keyword>
<protein>
    <submittedName>
        <fullName evidence="7">Ribosomal protection tetracycline resistance protein</fullName>
    </submittedName>
</protein>
<dbReference type="PANTHER" id="PTHR43261:SF1">
    <property type="entry name" value="RIBOSOME-RELEASING FACTOR 2, MITOCHONDRIAL"/>
    <property type="match status" value="1"/>
</dbReference>
<keyword evidence="2" id="KW-0547">Nucleotide-binding</keyword>